<dbReference type="PaxDb" id="8030-ENSSSAP00000045246"/>
<feature type="transmembrane region" description="Helical" evidence="23">
    <location>
        <begin position="124"/>
        <end position="144"/>
    </location>
</feature>
<evidence type="ECO:0000256" key="20">
    <source>
        <dbReference type="ARBA" id="ARBA00023224"/>
    </source>
</evidence>
<dbReference type="Gene3D" id="1.20.1070.10">
    <property type="entry name" value="Rhodopsin 7-helix transmembrane proteins"/>
    <property type="match status" value="1"/>
</dbReference>
<evidence type="ECO:0000256" key="9">
    <source>
        <dbReference type="ARBA" id="ARBA00022701"/>
    </source>
</evidence>
<protein>
    <recommendedName>
        <fullName evidence="5">Melanocyte-stimulating hormone receptor</fullName>
    </recommendedName>
    <alternativeName>
        <fullName evidence="21">Melanocortin receptor 1</fullName>
    </alternativeName>
</protein>
<feature type="transmembrane region" description="Helical" evidence="23">
    <location>
        <begin position="241"/>
        <end position="265"/>
    </location>
</feature>
<dbReference type="SUPFAM" id="SSF55307">
    <property type="entry name" value="Tubulin C-terminal domain-like"/>
    <property type="match status" value="1"/>
</dbReference>
<evidence type="ECO:0000256" key="6">
    <source>
        <dbReference type="ARBA" id="ARBA00022475"/>
    </source>
</evidence>
<keyword evidence="9" id="KW-0493">Microtubule</keyword>
<evidence type="ECO:0000256" key="3">
    <source>
        <dbReference type="ARBA" id="ARBA00004651"/>
    </source>
</evidence>
<dbReference type="GO" id="GO:0005886">
    <property type="term" value="C:plasma membrane"/>
    <property type="evidence" value="ECO:0007669"/>
    <property type="project" value="UniProtKB-SubCell"/>
</dbReference>
<evidence type="ECO:0000256" key="21">
    <source>
        <dbReference type="ARBA" id="ARBA00031491"/>
    </source>
</evidence>
<dbReference type="InterPro" id="IPR002453">
    <property type="entry name" value="Beta_tubulin"/>
</dbReference>
<evidence type="ECO:0000256" key="16">
    <source>
        <dbReference type="ARBA" id="ARBA00023136"/>
    </source>
</evidence>
<evidence type="ECO:0000256" key="11">
    <source>
        <dbReference type="ARBA" id="ARBA00022741"/>
    </source>
</evidence>
<proteinExistence type="inferred from homology"/>
<sequence>MMNNTSQHNFIMHHHMELSALTMYSENSTNSAREQNSTTCSLRIPQELFLTLGLISLVENILVVLAIIKNRNLHSPMYYFICCLAVSDMLVSVANVVETIVMLLTEHGLLIVTPEMLRQLDNVIDIMNCSSVVSSLSFLCTIAADRYITIFYALRYHSIMTTQRAVTIIAMVWLTSITASILFIVYHSHTAVIVCLVTFFCITLVFTAVLYMHMFILAHVHSRRIMAIYKSRRQGTSMKGAITLTILLGVFILCWGPFFLHLILILTCPTTPFCTCFFSYFNLFLILIICNSLIDPLIYAYRSQELRKTLKELLFYSCVTFRCDSILECLFPWKFTLCVKTKQAQTSKETNGPSQSCFWKSEYTTTGTEAIYSMTSAIGGTYYPFRHTADLRKIKPPLSTYQTLCFRVQLGPAPSSSRSQQSTRPHPQEDEHNTQDRMREIVHLQAGQCGNQIGAKFWEVISDEHGISPTGNYEGDSPLQLERISVYYNEASSSKYVPRAILVDLEPGTMDSVRSGTYGQLFRPDNFIFGQSGAGNNWAKGHYTEGAELVDSVLDVVRKECENCDCLQGFQLTHSLGGGTGSGMGTLLISKIREEYPDRIMNTFSVVPSPKVSDTVVEPYNATLSIHQLLENTDETYCIDNEALYDICFRTLKLPTPTYGDLNHLVSATMSGVTTSFRFPGQLNADLRKLAVNMVPFPRLHFFMPGFAPLTARGSACYNALSVPELTQQLFDAKNMMAACDPRHGRYLTVAMVFRGQMSMKEVDEQMLAIQSKNSSYFVEWIPNNVKVAVCNIPPRGLKMSATFIGNNTAIQELFKRISEQFTAMFRRKAFLHWYTGEGMDEMEFTEAESNMNDLVSEYQQYQDATTEEEGEMYEDDEEESESQAR</sequence>
<evidence type="ECO:0000256" key="8">
    <source>
        <dbReference type="ARBA" id="ARBA00022692"/>
    </source>
</evidence>
<dbReference type="GO" id="GO:0005525">
    <property type="term" value="F:GTP binding"/>
    <property type="evidence" value="ECO:0007669"/>
    <property type="project" value="UniProtKB-KW"/>
</dbReference>
<evidence type="ECO:0000256" key="12">
    <source>
        <dbReference type="ARBA" id="ARBA00022842"/>
    </source>
</evidence>
<keyword evidence="16 23" id="KW-0472">Membrane</keyword>
<dbReference type="GO" id="GO:0005874">
    <property type="term" value="C:microtubule"/>
    <property type="evidence" value="ECO:0007669"/>
    <property type="project" value="UniProtKB-KW"/>
</dbReference>
<dbReference type="Gene3D" id="3.30.1330.20">
    <property type="entry name" value="Tubulin/FtsZ, C-terminal domain"/>
    <property type="match status" value="1"/>
</dbReference>
<feature type="transmembrane region" description="Helical" evidence="23">
    <location>
        <begin position="277"/>
        <end position="301"/>
    </location>
</feature>
<dbReference type="InterPro" id="IPR037103">
    <property type="entry name" value="Tubulin/FtsZ-like_C"/>
</dbReference>
<dbReference type="RefSeq" id="XP_014031174.1">
    <property type="nucleotide sequence ID" value="XM_014175699.1"/>
</dbReference>
<keyword evidence="20" id="KW-0807">Transducer</keyword>
<name>A0A1S3PVD9_SALSA</name>
<evidence type="ECO:0000256" key="14">
    <source>
        <dbReference type="ARBA" id="ARBA00023040"/>
    </source>
</evidence>
<evidence type="ECO:0000256" key="7">
    <source>
        <dbReference type="ARBA" id="ARBA00022490"/>
    </source>
</evidence>
<dbReference type="STRING" id="8030.ENSSSAP00000045246"/>
<keyword evidence="18" id="KW-0325">Glycoprotein</keyword>
<keyword evidence="7" id="KW-0963">Cytoplasm</keyword>
<dbReference type="Pfam" id="PF00091">
    <property type="entry name" value="Tubulin"/>
    <property type="match status" value="1"/>
</dbReference>
<keyword evidence="11" id="KW-0547">Nucleotide-binding</keyword>
<keyword evidence="13 23" id="KW-1133">Transmembrane helix</keyword>
<evidence type="ECO:0000256" key="18">
    <source>
        <dbReference type="ARBA" id="ARBA00023180"/>
    </source>
</evidence>
<comment type="cofactor">
    <cofactor evidence="1">
        <name>Mg(2+)</name>
        <dbReference type="ChEBI" id="CHEBI:18420"/>
    </cofactor>
</comment>
<dbReference type="InterPro" id="IPR008280">
    <property type="entry name" value="Tub_FtsZ_C"/>
</dbReference>
<feature type="transmembrane region" description="Helical" evidence="23">
    <location>
        <begin position="165"/>
        <end position="185"/>
    </location>
</feature>
<dbReference type="SMART" id="SM01381">
    <property type="entry name" value="7TM_GPCR_Srsx"/>
    <property type="match status" value="1"/>
</dbReference>
<dbReference type="PROSITE" id="PS00227">
    <property type="entry name" value="TUBULIN"/>
    <property type="match status" value="1"/>
</dbReference>
<comment type="similarity">
    <text evidence="4">Belongs to the tubulin family.</text>
</comment>
<dbReference type="FunFam" id="3.30.1330.20:FF:000002">
    <property type="entry name" value="Tubulin beta chain"/>
    <property type="match status" value="1"/>
</dbReference>
<feature type="domain" description="G-protein coupled receptors family 1 profile" evidence="24">
    <location>
        <begin position="59"/>
        <end position="299"/>
    </location>
</feature>
<dbReference type="GO" id="GO:0046872">
    <property type="term" value="F:metal ion binding"/>
    <property type="evidence" value="ECO:0007669"/>
    <property type="project" value="UniProtKB-KW"/>
</dbReference>
<evidence type="ECO:0000256" key="23">
    <source>
        <dbReference type="SAM" id="Phobius"/>
    </source>
</evidence>
<dbReference type="FunFam" id="1.20.1070.10:FF:000211">
    <property type="entry name" value="Melanocyte-stimulating hormone receptor"/>
    <property type="match status" value="1"/>
</dbReference>
<reference evidence="26" key="1">
    <citation type="submission" date="2025-08" db="UniProtKB">
        <authorList>
            <consortium name="RefSeq"/>
        </authorList>
    </citation>
    <scope>IDENTIFICATION</scope>
</reference>
<dbReference type="SMART" id="SM00864">
    <property type="entry name" value="Tubulin"/>
    <property type="match status" value="1"/>
</dbReference>
<dbReference type="CTD" id="100195263"/>
<evidence type="ECO:0000256" key="15">
    <source>
        <dbReference type="ARBA" id="ARBA00023134"/>
    </source>
</evidence>
<evidence type="ECO:0000256" key="1">
    <source>
        <dbReference type="ARBA" id="ARBA00001946"/>
    </source>
</evidence>
<dbReference type="GO" id="GO:0003924">
    <property type="term" value="F:GTPase activity"/>
    <property type="evidence" value="ECO:0007669"/>
    <property type="project" value="InterPro"/>
</dbReference>
<dbReference type="InterPro" id="IPR017452">
    <property type="entry name" value="GPCR_Rhodpsn_7TM"/>
</dbReference>
<dbReference type="FunFam" id="3.40.50.1440:FF:000003">
    <property type="entry name" value="Tubulin beta chain"/>
    <property type="match status" value="1"/>
</dbReference>
<dbReference type="GeneID" id="100195263"/>
<dbReference type="PRINTS" id="PR01161">
    <property type="entry name" value="TUBULIN"/>
</dbReference>
<dbReference type="SUPFAM" id="SSF52490">
    <property type="entry name" value="Tubulin nucleotide-binding domain-like"/>
    <property type="match status" value="1"/>
</dbReference>
<feature type="compositionally biased region" description="Low complexity" evidence="22">
    <location>
        <begin position="414"/>
        <end position="425"/>
    </location>
</feature>
<evidence type="ECO:0000256" key="13">
    <source>
        <dbReference type="ARBA" id="ARBA00022989"/>
    </source>
</evidence>
<keyword evidence="10" id="KW-0479">Metal-binding</keyword>
<dbReference type="CDD" id="cd15351">
    <property type="entry name" value="7tmA_MC1R"/>
    <property type="match status" value="1"/>
</dbReference>
<evidence type="ECO:0000256" key="4">
    <source>
        <dbReference type="ARBA" id="ARBA00009636"/>
    </source>
</evidence>
<dbReference type="InterPro" id="IPR023123">
    <property type="entry name" value="Tubulin_C"/>
</dbReference>
<dbReference type="InterPro" id="IPR003008">
    <property type="entry name" value="Tubulin_FtsZ_GTPase"/>
</dbReference>
<dbReference type="InterPro" id="IPR000217">
    <property type="entry name" value="Tubulin"/>
</dbReference>
<keyword evidence="25" id="KW-1185">Reference proteome</keyword>
<comment type="subcellular location">
    <subcellularLocation>
        <location evidence="3">Cell membrane</location>
        <topology evidence="3">Multi-pass membrane protein</topology>
    </subcellularLocation>
    <subcellularLocation>
        <location evidence="2">Cytoplasm</location>
        <location evidence="2">Cytoskeleton</location>
    </subcellularLocation>
</comment>
<evidence type="ECO:0000256" key="5">
    <source>
        <dbReference type="ARBA" id="ARBA00020454"/>
    </source>
</evidence>
<feature type="compositionally biased region" description="Acidic residues" evidence="22">
    <location>
        <begin position="866"/>
        <end position="886"/>
    </location>
</feature>
<evidence type="ECO:0000256" key="17">
    <source>
        <dbReference type="ARBA" id="ARBA00023170"/>
    </source>
</evidence>
<dbReference type="InterPro" id="IPR036525">
    <property type="entry name" value="Tubulin/FtsZ_GTPase_sf"/>
</dbReference>
<dbReference type="SUPFAM" id="SSF81321">
    <property type="entry name" value="Family A G protein-coupled receptor-like"/>
    <property type="match status" value="1"/>
</dbReference>
<keyword evidence="17" id="KW-0675">Receptor</keyword>
<keyword evidence="12" id="KW-0460">Magnesium</keyword>
<accession>A0A1S3PVD9</accession>
<dbReference type="Proteomes" id="UP001652741">
    <property type="component" value="Chromosome ssa26"/>
</dbReference>
<dbReference type="Gene3D" id="1.10.287.600">
    <property type="entry name" value="Helix hairpin bin"/>
    <property type="match status" value="1"/>
</dbReference>
<feature type="transmembrane region" description="Helical" evidence="23">
    <location>
        <begin position="191"/>
        <end position="220"/>
    </location>
</feature>
<dbReference type="PANTHER" id="PTHR11588">
    <property type="entry name" value="TUBULIN"/>
    <property type="match status" value="1"/>
</dbReference>
<keyword evidence="15" id="KW-0342">GTP-binding</keyword>
<evidence type="ECO:0000313" key="26">
    <source>
        <dbReference type="RefSeq" id="XP_014031174.1"/>
    </source>
</evidence>
<feature type="transmembrane region" description="Helical" evidence="23">
    <location>
        <begin position="48"/>
        <end position="68"/>
    </location>
</feature>
<feature type="transmembrane region" description="Helical" evidence="23">
    <location>
        <begin position="77"/>
        <end position="104"/>
    </location>
</feature>
<dbReference type="PROSITE" id="PS00237">
    <property type="entry name" value="G_PROTEIN_RECEP_F1_1"/>
    <property type="match status" value="1"/>
</dbReference>
<dbReference type="AlphaFoldDB" id="A0A1S3PVD9"/>
<gene>
    <name evidence="26" type="primary">tbb3</name>
</gene>
<dbReference type="InterPro" id="IPR000276">
    <property type="entry name" value="GPCR_Rhodpsn"/>
</dbReference>
<organism evidence="25 26">
    <name type="scientific">Salmo salar</name>
    <name type="common">Atlantic salmon</name>
    <dbReference type="NCBI Taxonomy" id="8030"/>
    <lineage>
        <taxon>Eukaryota</taxon>
        <taxon>Metazoa</taxon>
        <taxon>Chordata</taxon>
        <taxon>Craniata</taxon>
        <taxon>Vertebrata</taxon>
        <taxon>Euteleostomi</taxon>
        <taxon>Actinopterygii</taxon>
        <taxon>Neopterygii</taxon>
        <taxon>Teleostei</taxon>
        <taxon>Protacanthopterygii</taxon>
        <taxon>Salmoniformes</taxon>
        <taxon>Salmonidae</taxon>
        <taxon>Salmoninae</taxon>
        <taxon>Salmo</taxon>
    </lineage>
</organism>
<dbReference type="InterPro" id="IPR018316">
    <property type="entry name" value="Tubulin/FtsZ_2-layer-sand-dom"/>
</dbReference>
<dbReference type="PROSITE" id="PS50262">
    <property type="entry name" value="G_PROTEIN_RECEP_F1_2"/>
    <property type="match status" value="1"/>
</dbReference>
<dbReference type="FunFam" id="1.10.287.600:FF:000002">
    <property type="entry name" value="Tubulin beta chain"/>
    <property type="match status" value="1"/>
</dbReference>
<evidence type="ECO:0000256" key="10">
    <source>
        <dbReference type="ARBA" id="ARBA00022723"/>
    </source>
</evidence>
<dbReference type="GO" id="GO:0005200">
    <property type="term" value="F:structural constituent of cytoskeleton"/>
    <property type="evidence" value="ECO:0007669"/>
    <property type="project" value="InterPro"/>
</dbReference>
<dbReference type="GO" id="GO:0007017">
    <property type="term" value="P:microtubule-based process"/>
    <property type="evidence" value="ECO:0007669"/>
    <property type="project" value="InterPro"/>
</dbReference>
<evidence type="ECO:0000256" key="19">
    <source>
        <dbReference type="ARBA" id="ARBA00023212"/>
    </source>
</evidence>
<dbReference type="GO" id="GO:0010468">
    <property type="term" value="P:regulation of gene expression"/>
    <property type="evidence" value="ECO:0007669"/>
    <property type="project" value="UniProtKB-ARBA"/>
</dbReference>
<evidence type="ECO:0000259" key="24">
    <source>
        <dbReference type="PROSITE" id="PS50262"/>
    </source>
</evidence>
<keyword evidence="8 23" id="KW-0812">Transmembrane</keyword>
<dbReference type="CDD" id="cd02187">
    <property type="entry name" value="beta_tubulin"/>
    <property type="match status" value="1"/>
</dbReference>
<dbReference type="Pfam" id="PF03953">
    <property type="entry name" value="Tubulin_C"/>
    <property type="match status" value="1"/>
</dbReference>
<keyword evidence="14" id="KW-0297">G-protein coupled receptor</keyword>
<feature type="region of interest" description="Disordered" evidence="22">
    <location>
        <begin position="412"/>
        <end position="434"/>
    </location>
</feature>
<feature type="region of interest" description="Disordered" evidence="22">
    <location>
        <begin position="858"/>
        <end position="886"/>
    </location>
</feature>
<dbReference type="SMART" id="SM00865">
    <property type="entry name" value="Tubulin_C"/>
    <property type="match status" value="1"/>
</dbReference>
<keyword evidence="19" id="KW-0206">Cytoskeleton</keyword>
<keyword evidence="6" id="KW-1003">Cell membrane</keyword>
<dbReference type="GO" id="GO:0004980">
    <property type="term" value="F:melanocyte-stimulating hormone receptor activity"/>
    <property type="evidence" value="ECO:0007669"/>
    <property type="project" value="UniProtKB-ARBA"/>
</dbReference>
<dbReference type="OrthoDB" id="8721661at2759"/>
<dbReference type="Gene3D" id="3.40.50.1440">
    <property type="entry name" value="Tubulin/FtsZ, GTPase domain"/>
    <property type="match status" value="1"/>
</dbReference>
<dbReference type="PRINTS" id="PR01163">
    <property type="entry name" value="BETATUBULIN"/>
</dbReference>
<evidence type="ECO:0000313" key="25">
    <source>
        <dbReference type="Proteomes" id="UP001652741"/>
    </source>
</evidence>
<evidence type="ECO:0000256" key="2">
    <source>
        <dbReference type="ARBA" id="ARBA00004245"/>
    </source>
</evidence>
<evidence type="ECO:0000256" key="22">
    <source>
        <dbReference type="SAM" id="MobiDB-lite"/>
    </source>
</evidence>
<dbReference type="InterPro" id="IPR017975">
    <property type="entry name" value="Tubulin_CS"/>
</dbReference>
<dbReference type="Pfam" id="PF00001">
    <property type="entry name" value="7tm_1"/>
    <property type="match status" value="1"/>
</dbReference>